<feature type="binding site" evidence="9">
    <location>
        <position position="50"/>
    </location>
    <ligand>
        <name>[4Fe-4S] cluster</name>
        <dbReference type="ChEBI" id="CHEBI:49883"/>
        <label>1</label>
    </ligand>
</feature>
<feature type="binding site" evidence="9">
    <location>
        <position position="61"/>
    </location>
    <ligand>
        <name>[4Fe-4S] cluster</name>
        <dbReference type="ChEBI" id="CHEBI:49883"/>
        <label>1</label>
    </ligand>
</feature>
<dbReference type="EMBL" id="DPBP01000044">
    <property type="protein sequence ID" value="HCE18513.1"/>
    <property type="molecule type" value="Genomic_DNA"/>
</dbReference>
<dbReference type="RefSeq" id="WP_062195223.1">
    <property type="nucleotide sequence ID" value="NZ_DF967965.1"/>
</dbReference>
<dbReference type="SFLD" id="SFLDF00271">
    <property type="entry name" value="lipoyl_synthase"/>
    <property type="match status" value="1"/>
</dbReference>
<evidence type="ECO:0000256" key="7">
    <source>
        <dbReference type="ARBA" id="ARBA00023014"/>
    </source>
</evidence>
<dbReference type="EC" id="2.8.1.8" evidence="9"/>
<dbReference type="GO" id="GO:0046872">
    <property type="term" value="F:metal ion binding"/>
    <property type="evidence" value="ECO:0007669"/>
    <property type="project" value="UniProtKB-KW"/>
</dbReference>
<comment type="catalytic activity">
    <reaction evidence="8 9">
        <text>[[Fe-S] cluster scaffold protein carrying a second [4Fe-4S](2+) cluster] + N(6)-octanoyl-L-lysyl-[protein] + 2 oxidized [2Fe-2S]-[ferredoxin] + 2 S-adenosyl-L-methionine + 4 H(+) = [[Fe-S] cluster scaffold protein] + N(6)-[(R)-dihydrolipoyl]-L-lysyl-[protein] + 4 Fe(3+) + 2 hydrogen sulfide + 2 5'-deoxyadenosine + 2 L-methionine + 2 reduced [2Fe-2S]-[ferredoxin]</text>
        <dbReference type="Rhea" id="RHEA:16585"/>
        <dbReference type="Rhea" id="RHEA-COMP:9928"/>
        <dbReference type="Rhea" id="RHEA-COMP:10000"/>
        <dbReference type="Rhea" id="RHEA-COMP:10001"/>
        <dbReference type="Rhea" id="RHEA-COMP:10475"/>
        <dbReference type="Rhea" id="RHEA-COMP:14568"/>
        <dbReference type="Rhea" id="RHEA-COMP:14569"/>
        <dbReference type="ChEBI" id="CHEBI:15378"/>
        <dbReference type="ChEBI" id="CHEBI:17319"/>
        <dbReference type="ChEBI" id="CHEBI:29034"/>
        <dbReference type="ChEBI" id="CHEBI:29919"/>
        <dbReference type="ChEBI" id="CHEBI:33722"/>
        <dbReference type="ChEBI" id="CHEBI:33737"/>
        <dbReference type="ChEBI" id="CHEBI:33738"/>
        <dbReference type="ChEBI" id="CHEBI:57844"/>
        <dbReference type="ChEBI" id="CHEBI:59789"/>
        <dbReference type="ChEBI" id="CHEBI:78809"/>
        <dbReference type="ChEBI" id="CHEBI:83100"/>
        <dbReference type="EC" id="2.8.1.8"/>
    </reaction>
</comment>
<dbReference type="SUPFAM" id="SSF102114">
    <property type="entry name" value="Radical SAM enzymes"/>
    <property type="match status" value="1"/>
</dbReference>
<dbReference type="PROSITE" id="PS51918">
    <property type="entry name" value="RADICAL_SAM"/>
    <property type="match status" value="1"/>
</dbReference>
<comment type="caution">
    <text evidence="11">The sequence shown here is derived from an EMBL/GenBank/DDBJ whole genome shotgun (WGS) entry which is preliminary data.</text>
</comment>
<dbReference type="STRING" id="229919.GCA_001050195_02839"/>
<feature type="binding site" evidence="9">
    <location>
        <position position="83"/>
    </location>
    <ligand>
        <name>[4Fe-4S] cluster</name>
        <dbReference type="ChEBI" id="CHEBI:49883"/>
        <label>2</label>
        <note>4Fe-4S-S-AdoMet</note>
    </ligand>
</feature>
<keyword evidence="6 9" id="KW-0408">Iron</keyword>
<name>A0A3D1JJ35_9CHLR</name>
<feature type="binding site" evidence="9">
    <location>
        <position position="289"/>
    </location>
    <ligand>
        <name>[4Fe-4S] cluster</name>
        <dbReference type="ChEBI" id="CHEBI:49883"/>
        <label>1</label>
    </ligand>
</feature>
<feature type="binding site" evidence="9">
    <location>
        <position position="55"/>
    </location>
    <ligand>
        <name>[4Fe-4S] cluster</name>
        <dbReference type="ChEBI" id="CHEBI:49883"/>
        <label>1</label>
    </ligand>
</feature>
<dbReference type="FunFam" id="3.20.20.70:FF:000040">
    <property type="entry name" value="Lipoyl synthase"/>
    <property type="match status" value="1"/>
</dbReference>
<dbReference type="InterPro" id="IPR013785">
    <property type="entry name" value="Aldolase_TIM"/>
</dbReference>
<evidence type="ECO:0000256" key="6">
    <source>
        <dbReference type="ARBA" id="ARBA00023004"/>
    </source>
</evidence>
<dbReference type="PANTHER" id="PTHR10949">
    <property type="entry name" value="LIPOYL SYNTHASE"/>
    <property type="match status" value="1"/>
</dbReference>
<evidence type="ECO:0000259" key="10">
    <source>
        <dbReference type="PROSITE" id="PS51918"/>
    </source>
</evidence>
<evidence type="ECO:0000256" key="8">
    <source>
        <dbReference type="ARBA" id="ARBA00047326"/>
    </source>
</evidence>
<dbReference type="HAMAP" id="MF_00206">
    <property type="entry name" value="Lipoyl_synth"/>
    <property type="match status" value="1"/>
</dbReference>
<dbReference type="GO" id="GO:0009249">
    <property type="term" value="P:protein lipoylation"/>
    <property type="evidence" value="ECO:0007669"/>
    <property type="project" value="UniProtKB-UniRule"/>
</dbReference>
<reference evidence="11 12" key="1">
    <citation type="journal article" date="2018" name="Nat. Biotechnol.">
        <title>A standardized bacterial taxonomy based on genome phylogeny substantially revises the tree of life.</title>
        <authorList>
            <person name="Parks D.H."/>
            <person name="Chuvochina M."/>
            <person name="Waite D.W."/>
            <person name="Rinke C."/>
            <person name="Skarshewski A."/>
            <person name="Chaumeil P.A."/>
            <person name="Hugenholtz P."/>
        </authorList>
    </citation>
    <scope>NUCLEOTIDE SEQUENCE [LARGE SCALE GENOMIC DNA]</scope>
    <source>
        <strain evidence="11">UBA8781</strain>
    </source>
</reference>
<keyword evidence="1 9" id="KW-0004">4Fe-4S</keyword>
<keyword evidence="3 9" id="KW-0808">Transferase</keyword>
<dbReference type="Pfam" id="PF04055">
    <property type="entry name" value="Radical_SAM"/>
    <property type="match status" value="1"/>
</dbReference>
<feature type="binding site" evidence="9">
    <location>
        <position position="76"/>
    </location>
    <ligand>
        <name>[4Fe-4S] cluster</name>
        <dbReference type="ChEBI" id="CHEBI:49883"/>
        <label>2</label>
        <note>4Fe-4S-S-AdoMet</note>
    </ligand>
</feature>
<feature type="binding site" evidence="9">
    <location>
        <position position="80"/>
    </location>
    <ligand>
        <name>[4Fe-4S] cluster</name>
        <dbReference type="ChEBI" id="CHEBI:49883"/>
        <label>2</label>
        <note>4Fe-4S-S-AdoMet</note>
    </ligand>
</feature>
<dbReference type="PIRSF" id="PIRSF005963">
    <property type="entry name" value="Lipoyl_synth"/>
    <property type="match status" value="1"/>
</dbReference>
<comment type="cofactor">
    <cofactor evidence="9">
        <name>[4Fe-4S] cluster</name>
        <dbReference type="ChEBI" id="CHEBI:49883"/>
    </cofactor>
    <text evidence="9">Binds 2 [4Fe-4S] clusters per subunit. One cluster is coordinated with 3 cysteines and an exchangeable S-adenosyl-L-methionine.</text>
</comment>
<evidence type="ECO:0000256" key="9">
    <source>
        <dbReference type="HAMAP-Rule" id="MF_00206"/>
    </source>
</evidence>
<dbReference type="OrthoDB" id="9787898at2"/>
<gene>
    <name evidence="9 11" type="primary">lipA</name>
    <name evidence="11" type="ORF">DEQ80_11695</name>
</gene>
<organism evidence="11 12">
    <name type="scientific">Anaerolinea thermolimosa</name>
    <dbReference type="NCBI Taxonomy" id="229919"/>
    <lineage>
        <taxon>Bacteria</taxon>
        <taxon>Bacillati</taxon>
        <taxon>Chloroflexota</taxon>
        <taxon>Anaerolineae</taxon>
        <taxon>Anaerolineales</taxon>
        <taxon>Anaerolineaceae</taxon>
        <taxon>Anaerolinea</taxon>
    </lineage>
</organism>
<feature type="domain" description="Radical SAM core" evidence="10">
    <location>
        <begin position="62"/>
        <end position="278"/>
    </location>
</feature>
<sequence>MDATRDRVNPEKIDTTPIRRPSWIRVRAPSGETFEWLQNLMRQKTLHTVCEEAGCPNMGECWGSGTATFLMMGDICTRTCGFCDIKHGRPQALDLSEPERVAQAVKAMNLKHAVITSVNRDERRDGGAPVFAMVIRRIREIHPGCSIEVLIPDFKGSAEALRIVMDARPEILNHNVETVPRLFKLVQPQDRYEWAQATLTHAKQMDPDVLTKSGIMVGLGETMEEIKDVMRDLRSWGVEILTIGQYLQPSRQHLPIARYYHPDEFAELKEFGLEIGFRWVESGPLVRSSYHAAEQVRALSAVHHQLYG</sequence>
<evidence type="ECO:0000256" key="2">
    <source>
        <dbReference type="ARBA" id="ARBA00022490"/>
    </source>
</evidence>
<dbReference type="Pfam" id="PF16881">
    <property type="entry name" value="LIAS_N"/>
    <property type="match status" value="1"/>
</dbReference>
<evidence type="ECO:0000313" key="11">
    <source>
        <dbReference type="EMBL" id="HCE18513.1"/>
    </source>
</evidence>
<dbReference type="InterPro" id="IPR006638">
    <property type="entry name" value="Elp3/MiaA/NifB-like_rSAM"/>
</dbReference>
<accession>A0A3D1JJ35</accession>
<dbReference type="AlphaFoldDB" id="A0A3D1JJ35"/>
<dbReference type="InterPro" id="IPR007197">
    <property type="entry name" value="rSAM"/>
</dbReference>
<evidence type="ECO:0000256" key="5">
    <source>
        <dbReference type="ARBA" id="ARBA00022723"/>
    </source>
</evidence>
<dbReference type="Gene3D" id="3.20.20.70">
    <property type="entry name" value="Aldolase class I"/>
    <property type="match status" value="1"/>
</dbReference>
<dbReference type="GO" id="GO:0016992">
    <property type="term" value="F:lipoate synthase activity"/>
    <property type="evidence" value="ECO:0007669"/>
    <property type="project" value="UniProtKB-UniRule"/>
</dbReference>
<comment type="subcellular location">
    <subcellularLocation>
        <location evidence="9">Cytoplasm</location>
    </subcellularLocation>
</comment>
<proteinExistence type="inferred from homology"/>
<dbReference type="UniPathway" id="UPA00538">
    <property type="reaction ID" value="UER00593"/>
</dbReference>
<dbReference type="NCBIfam" id="NF004019">
    <property type="entry name" value="PRK05481.1"/>
    <property type="match status" value="1"/>
</dbReference>
<dbReference type="GO" id="GO:0005737">
    <property type="term" value="C:cytoplasm"/>
    <property type="evidence" value="ECO:0007669"/>
    <property type="project" value="UniProtKB-SubCell"/>
</dbReference>
<comment type="pathway">
    <text evidence="9">Protein modification; protein lipoylation via endogenous pathway; protein N(6)-(lipoyl)lysine from octanoyl-[acyl-carrier-protein]: step 2/2.</text>
</comment>
<evidence type="ECO:0000256" key="3">
    <source>
        <dbReference type="ARBA" id="ARBA00022679"/>
    </source>
</evidence>
<keyword evidence="4 9" id="KW-0949">S-adenosyl-L-methionine</keyword>
<comment type="function">
    <text evidence="9">Catalyzes the radical-mediated insertion of two sulfur atoms into the C-6 and C-8 positions of the octanoyl moiety bound to the lipoyl domains of lipoate-dependent enzymes, thereby converting the octanoylated domains into lipoylated derivatives.</text>
</comment>
<keyword evidence="5 9" id="KW-0479">Metal-binding</keyword>
<keyword evidence="2 9" id="KW-0963">Cytoplasm</keyword>
<dbReference type="SMART" id="SM00729">
    <property type="entry name" value="Elp3"/>
    <property type="match status" value="1"/>
</dbReference>
<dbReference type="InterPro" id="IPR031691">
    <property type="entry name" value="LIAS_N"/>
</dbReference>
<dbReference type="Proteomes" id="UP000264141">
    <property type="component" value="Unassembled WGS sequence"/>
</dbReference>
<dbReference type="InterPro" id="IPR058240">
    <property type="entry name" value="rSAM_sf"/>
</dbReference>
<evidence type="ECO:0000313" key="12">
    <source>
        <dbReference type="Proteomes" id="UP000264141"/>
    </source>
</evidence>
<dbReference type="SFLD" id="SFLDS00029">
    <property type="entry name" value="Radical_SAM"/>
    <property type="match status" value="1"/>
</dbReference>
<keyword evidence="7 9" id="KW-0411">Iron-sulfur</keyword>
<dbReference type="PANTHER" id="PTHR10949:SF0">
    <property type="entry name" value="LIPOYL SYNTHASE, MITOCHONDRIAL"/>
    <property type="match status" value="1"/>
</dbReference>
<dbReference type="InterPro" id="IPR003698">
    <property type="entry name" value="Lipoyl_synth"/>
</dbReference>
<dbReference type="SFLD" id="SFLDG01058">
    <property type="entry name" value="lipoyl_synthase_like"/>
    <property type="match status" value="1"/>
</dbReference>
<dbReference type="NCBIfam" id="NF009544">
    <property type="entry name" value="PRK12928.1"/>
    <property type="match status" value="1"/>
</dbReference>
<protein>
    <recommendedName>
        <fullName evidence="9">Lipoyl synthase</fullName>
        <ecNumber evidence="9">2.8.1.8</ecNumber>
    </recommendedName>
    <alternativeName>
        <fullName evidence="9">Lip-syn</fullName>
        <shortName evidence="9">LS</shortName>
    </alternativeName>
    <alternativeName>
        <fullName evidence="9">Lipoate synthase</fullName>
    </alternativeName>
    <alternativeName>
        <fullName evidence="9">Lipoic acid synthase</fullName>
    </alternativeName>
    <alternativeName>
        <fullName evidence="9">Sulfur insertion protein LipA</fullName>
    </alternativeName>
</protein>
<dbReference type="GO" id="GO:0051539">
    <property type="term" value="F:4 iron, 4 sulfur cluster binding"/>
    <property type="evidence" value="ECO:0007669"/>
    <property type="project" value="UniProtKB-UniRule"/>
</dbReference>
<evidence type="ECO:0000256" key="4">
    <source>
        <dbReference type="ARBA" id="ARBA00022691"/>
    </source>
</evidence>
<dbReference type="NCBIfam" id="TIGR00510">
    <property type="entry name" value="lipA"/>
    <property type="match status" value="1"/>
</dbReference>
<evidence type="ECO:0000256" key="1">
    <source>
        <dbReference type="ARBA" id="ARBA00022485"/>
    </source>
</evidence>
<comment type="similarity">
    <text evidence="9">Belongs to the radical SAM superfamily. Lipoyl synthase family.</text>
</comment>